<feature type="domain" description="Phage shock protein PspC N-terminal" evidence="7">
    <location>
        <begin position="55"/>
        <end position="110"/>
    </location>
</feature>
<feature type="transmembrane region" description="Helical" evidence="6">
    <location>
        <begin position="81"/>
        <end position="108"/>
    </location>
</feature>
<reference evidence="9 10" key="1">
    <citation type="submission" date="2018-01" db="EMBL/GenBank/DDBJ databases">
        <title>Draft genome sequence of Paucibacter aquatile CR182 isolated from freshwater of the Nakdong River.</title>
        <authorList>
            <person name="Choi A."/>
            <person name="Chung E.J."/>
        </authorList>
    </citation>
    <scope>NUCLEOTIDE SEQUENCE [LARGE SCALE GENOMIC DNA]</scope>
    <source>
        <strain evidence="9 10">CR182</strain>
    </source>
</reference>
<dbReference type="Pfam" id="PF04024">
    <property type="entry name" value="PspC"/>
    <property type="match status" value="1"/>
</dbReference>
<feature type="domain" description="SHOCT" evidence="8">
    <location>
        <begin position="5"/>
        <end position="32"/>
    </location>
</feature>
<gene>
    <name evidence="9" type="ORF">C1O66_16090</name>
</gene>
<dbReference type="EMBL" id="POSP01000003">
    <property type="protein sequence ID" value="PND38896.1"/>
    <property type="molecule type" value="Genomic_DNA"/>
</dbReference>
<organism evidence="9 10">
    <name type="scientific">Kinneretia aquatilis</name>
    <dbReference type="NCBI Taxonomy" id="2070761"/>
    <lineage>
        <taxon>Bacteria</taxon>
        <taxon>Pseudomonadati</taxon>
        <taxon>Pseudomonadota</taxon>
        <taxon>Betaproteobacteria</taxon>
        <taxon>Burkholderiales</taxon>
        <taxon>Sphaerotilaceae</taxon>
        <taxon>Roseateles</taxon>
    </lineage>
</organism>
<comment type="caution">
    <text evidence="9">The sequence shown here is derived from an EMBL/GenBank/DDBJ whole genome shotgun (WGS) entry which is preliminary data.</text>
</comment>
<sequence length="111" mass="12040">MSVAEELHKLAELHQRGVLSDAEFAQAKARLLSGEAAPGASTSAGFAPAANGLNELRRSREDRWLGGVCGGLSRITGLDSWVWRLLFTLLVLCVGTGLFVYLLLWIFVPQD</sequence>
<dbReference type="AlphaFoldDB" id="A0A2N8KZJ9"/>
<evidence type="ECO:0008006" key="11">
    <source>
        <dbReference type="Google" id="ProtNLM"/>
    </source>
</evidence>
<evidence type="ECO:0000259" key="7">
    <source>
        <dbReference type="Pfam" id="PF04024"/>
    </source>
</evidence>
<evidence type="ECO:0000256" key="1">
    <source>
        <dbReference type="ARBA" id="ARBA00004162"/>
    </source>
</evidence>
<dbReference type="RefSeq" id="WP_102768813.1">
    <property type="nucleotide sequence ID" value="NZ_CP124551.1"/>
</dbReference>
<keyword evidence="3 6" id="KW-0812">Transmembrane</keyword>
<dbReference type="PANTHER" id="PTHR33885:SF3">
    <property type="entry name" value="PHAGE SHOCK PROTEIN C"/>
    <property type="match status" value="1"/>
</dbReference>
<evidence type="ECO:0000256" key="5">
    <source>
        <dbReference type="ARBA" id="ARBA00023136"/>
    </source>
</evidence>
<proteinExistence type="predicted"/>
<evidence type="ECO:0000256" key="6">
    <source>
        <dbReference type="SAM" id="Phobius"/>
    </source>
</evidence>
<keyword evidence="10" id="KW-1185">Reference proteome</keyword>
<comment type="subcellular location">
    <subcellularLocation>
        <location evidence="1">Cell membrane</location>
        <topology evidence="1">Single-pass membrane protein</topology>
    </subcellularLocation>
</comment>
<evidence type="ECO:0000256" key="2">
    <source>
        <dbReference type="ARBA" id="ARBA00022475"/>
    </source>
</evidence>
<evidence type="ECO:0000259" key="8">
    <source>
        <dbReference type="Pfam" id="PF09851"/>
    </source>
</evidence>
<evidence type="ECO:0000256" key="3">
    <source>
        <dbReference type="ARBA" id="ARBA00022692"/>
    </source>
</evidence>
<dbReference type="InterPro" id="IPR007168">
    <property type="entry name" value="Phageshock_PspC_N"/>
</dbReference>
<evidence type="ECO:0000256" key="4">
    <source>
        <dbReference type="ARBA" id="ARBA00022989"/>
    </source>
</evidence>
<dbReference type="Pfam" id="PF09851">
    <property type="entry name" value="SHOCT"/>
    <property type="match status" value="1"/>
</dbReference>
<evidence type="ECO:0000313" key="9">
    <source>
        <dbReference type="EMBL" id="PND38896.1"/>
    </source>
</evidence>
<accession>A0A2N8KZJ9</accession>
<evidence type="ECO:0000313" key="10">
    <source>
        <dbReference type="Proteomes" id="UP000235916"/>
    </source>
</evidence>
<dbReference type="PANTHER" id="PTHR33885">
    <property type="entry name" value="PHAGE SHOCK PROTEIN C"/>
    <property type="match status" value="1"/>
</dbReference>
<name>A0A2N8KZJ9_9BURK</name>
<dbReference type="InterPro" id="IPR018649">
    <property type="entry name" value="SHOCT"/>
</dbReference>
<keyword evidence="5 6" id="KW-0472">Membrane</keyword>
<dbReference type="InterPro" id="IPR052027">
    <property type="entry name" value="PspC"/>
</dbReference>
<dbReference type="GO" id="GO:0005886">
    <property type="term" value="C:plasma membrane"/>
    <property type="evidence" value="ECO:0007669"/>
    <property type="project" value="UniProtKB-SubCell"/>
</dbReference>
<protein>
    <recommendedName>
        <fullName evidence="11">Phage shock protein PspC N-terminal domain-containing protein</fullName>
    </recommendedName>
</protein>
<keyword evidence="4 6" id="KW-1133">Transmembrane helix</keyword>
<dbReference type="Proteomes" id="UP000235916">
    <property type="component" value="Unassembled WGS sequence"/>
</dbReference>
<dbReference type="OrthoDB" id="9154309at2"/>
<keyword evidence="2" id="KW-1003">Cell membrane</keyword>